<feature type="transmembrane region" description="Helical" evidence="6">
    <location>
        <begin position="51"/>
        <end position="69"/>
    </location>
</feature>
<comment type="subcellular location">
    <subcellularLocation>
        <location evidence="1">Membrane</location>
        <topology evidence="1">Multi-pass membrane protein</topology>
    </subcellularLocation>
</comment>
<evidence type="ECO:0000256" key="4">
    <source>
        <dbReference type="ARBA" id="ARBA00022989"/>
    </source>
</evidence>
<evidence type="ECO:0000256" key="3">
    <source>
        <dbReference type="ARBA" id="ARBA00022692"/>
    </source>
</evidence>
<evidence type="ECO:0000256" key="1">
    <source>
        <dbReference type="ARBA" id="ARBA00004141"/>
    </source>
</evidence>
<feature type="transmembrane region" description="Helical" evidence="6">
    <location>
        <begin position="75"/>
        <end position="96"/>
    </location>
</feature>
<dbReference type="RefSeq" id="WP_176147331.1">
    <property type="nucleotide sequence ID" value="NZ_BAABKC010000001.1"/>
</dbReference>
<proteinExistence type="inferred from homology"/>
<dbReference type="PANTHER" id="PTHR31885">
    <property type="entry name" value="GH04784P"/>
    <property type="match status" value="1"/>
</dbReference>
<protein>
    <recommendedName>
        <fullName evidence="9">Lysoplasmalogenase</fullName>
    </recommendedName>
</protein>
<accession>A0ABP9JQG7</accession>
<evidence type="ECO:0000256" key="5">
    <source>
        <dbReference type="ARBA" id="ARBA00023136"/>
    </source>
</evidence>
<gene>
    <name evidence="7" type="ORF">GCM10023336_00360</name>
</gene>
<dbReference type="InterPro" id="IPR012506">
    <property type="entry name" value="TMEM86B-like"/>
</dbReference>
<reference evidence="8" key="1">
    <citation type="journal article" date="2019" name="Int. J. Syst. Evol. Microbiol.">
        <title>The Global Catalogue of Microorganisms (GCM) 10K type strain sequencing project: providing services to taxonomists for standard genome sequencing and annotation.</title>
        <authorList>
            <consortium name="The Broad Institute Genomics Platform"/>
            <consortium name="The Broad Institute Genome Sequencing Center for Infectious Disease"/>
            <person name="Wu L."/>
            <person name="Ma J."/>
        </authorList>
    </citation>
    <scope>NUCLEOTIDE SEQUENCE [LARGE SCALE GENOMIC DNA]</scope>
    <source>
        <strain evidence="8">JCM 18410</strain>
    </source>
</reference>
<feature type="transmembrane region" description="Helical" evidence="6">
    <location>
        <begin position="184"/>
        <end position="201"/>
    </location>
</feature>
<dbReference type="Pfam" id="PF07947">
    <property type="entry name" value="YhhN"/>
    <property type="match status" value="1"/>
</dbReference>
<dbReference type="Proteomes" id="UP001500124">
    <property type="component" value="Unassembled WGS sequence"/>
</dbReference>
<keyword evidence="5 6" id="KW-0472">Membrane</keyword>
<evidence type="ECO:0000313" key="8">
    <source>
        <dbReference type="Proteomes" id="UP001500124"/>
    </source>
</evidence>
<feature type="transmembrane region" description="Helical" evidence="6">
    <location>
        <begin position="108"/>
        <end position="124"/>
    </location>
</feature>
<dbReference type="PANTHER" id="PTHR31885:SF6">
    <property type="entry name" value="GH04784P"/>
    <property type="match status" value="1"/>
</dbReference>
<organism evidence="7 8">
    <name type="scientific">Streptomyces similanensis</name>
    <dbReference type="NCBI Taxonomy" id="1274988"/>
    <lineage>
        <taxon>Bacteria</taxon>
        <taxon>Bacillati</taxon>
        <taxon>Actinomycetota</taxon>
        <taxon>Actinomycetes</taxon>
        <taxon>Kitasatosporales</taxon>
        <taxon>Streptomycetaceae</taxon>
        <taxon>Streptomyces</taxon>
    </lineage>
</organism>
<comment type="caution">
    <text evidence="7">The sequence shown here is derived from an EMBL/GenBank/DDBJ whole genome shotgun (WGS) entry which is preliminary data.</text>
</comment>
<keyword evidence="8" id="KW-1185">Reference proteome</keyword>
<dbReference type="EMBL" id="BAABKC010000001">
    <property type="protein sequence ID" value="GAA5040895.1"/>
    <property type="molecule type" value="Genomic_DNA"/>
</dbReference>
<keyword evidence="3 6" id="KW-0812">Transmembrane</keyword>
<evidence type="ECO:0000256" key="6">
    <source>
        <dbReference type="SAM" id="Phobius"/>
    </source>
</evidence>
<evidence type="ECO:0008006" key="9">
    <source>
        <dbReference type="Google" id="ProtNLM"/>
    </source>
</evidence>
<feature type="transmembrane region" description="Helical" evidence="6">
    <location>
        <begin position="156"/>
        <end position="178"/>
    </location>
</feature>
<sequence>MPPLIALFAALAALDVTGVAAGWPLLEWLTKPLLAPVLAVYLWRRTGTAHVWVLTGLGFAAAGDVALLLSGPVAFAVGLGFFLGAQVCWIAAFRRAGAVGYLRTRRRVCAAHLAVWVAAVAALAPALGPVLGVAVAGYALALIGMALTARVLGARAAWGGLVFVVSDLLVGLGAAGTGFAGRDVLVMVTYALALALLATAVEATGVPGDPRLSGPAQPVKV</sequence>
<evidence type="ECO:0000313" key="7">
    <source>
        <dbReference type="EMBL" id="GAA5040895.1"/>
    </source>
</evidence>
<comment type="similarity">
    <text evidence="2">Belongs to the TMEM86 family.</text>
</comment>
<keyword evidence="4 6" id="KW-1133">Transmembrane helix</keyword>
<name>A0ABP9JQG7_9ACTN</name>
<evidence type="ECO:0000256" key="2">
    <source>
        <dbReference type="ARBA" id="ARBA00007375"/>
    </source>
</evidence>